<proteinExistence type="inferred from homology"/>
<evidence type="ECO:0000313" key="3">
    <source>
        <dbReference type="EMBL" id="MCP2369727.1"/>
    </source>
</evidence>
<dbReference type="Gene3D" id="2.30.110.10">
    <property type="entry name" value="Electron Transport, Fmn-binding Protein, Chain A"/>
    <property type="match status" value="1"/>
</dbReference>
<dbReference type="PANTHER" id="PTHR39428">
    <property type="entry name" value="F420H(2)-DEPENDENT QUINONE REDUCTASE RV1261C"/>
    <property type="match status" value="1"/>
</dbReference>
<accession>A0A9X2GW35</accession>
<dbReference type="GO" id="GO:0016491">
    <property type="term" value="F:oxidoreductase activity"/>
    <property type="evidence" value="ECO:0007669"/>
    <property type="project" value="InterPro"/>
</dbReference>
<dbReference type="OrthoDB" id="8225825at2"/>
<organism evidence="3 4">
    <name type="scientific">Agromyces terreus</name>
    <dbReference type="NCBI Taxonomy" id="424795"/>
    <lineage>
        <taxon>Bacteria</taxon>
        <taxon>Bacillati</taxon>
        <taxon>Actinomycetota</taxon>
        <taxon>Actinomycetes</taxon>
        <taxon>Micrococcales</taxon>
        <taxon>Microbacteriaceae</taxon>
        <taxon>Agromyces</taxon>
    </lineage>
</organism>
<dbReference type="InterPro" id="IPR012349">
    <property type="entry name" value="Split_barrel_FMN-bd"/>
</dbReference>
<comment type="caution">
    <text evidence="3">The sequence shown here is derived from an EMBL/GenBank/DDBJ whole genome shotgun (WGS) entry which is preliminary data.</text>
</comment>
<name>A0A9X2GW35_9MICO</name>
<dbReference type="PANTHER" id="PTHR39428:SF1">
    <property type="entry name" value="F420H(2)-DEPENDENT QUINONE REDUCTASE RV1261C"/>
    <property type="match status" value="1"/>
</dbReference>
<dbReference type="SUPFAM" id="SSF50475">
    <property type="entry name" value="FMN-binding split barrel"/>
    <property type="match status" value="1"/>
</dbReference>
<dbReference type="NCBIfam" id="TIGR00026">
    <property type="entry name" value="hi_GC_TIGR00026"/>
    <property type="match status" value="1"/>
</dbReference>
<dbReference type="Proteomes" id="UP001139722">
    <property type="component" value="Unassembled WGS sequence"/>
</dbReference>
<dbReference type="RefSeq" id="WP_156998926.1">
    <property type="nucleotide sequence ID" value="NZ_BAAANU010000002.1"/>
</dbReference>
<dbReference type="GO" id="GO:0005886">
    <property type="term" value="C:plasma membrane"/>
    <property type="evidence" value="ECO:0007669"/>
    <property type="project" value="TreeGrafter"/>
</dbReference>
<dbReference type="Pfam" id="PF04075">
    <property type="entry name" value="F420H2_quin_red"/>
    <property type="match status" value="1"/>
</dbReference>
<dbReference type="AlphaFoldDB" id="A0A9X2GW35"/>
<protein>
    <submittedName>
        <fullName evidence="3">Deazaflavin-dependent oxidoreductase (Nitroreductase family)</fullName>
    </submittedName>
</protein>
<dbReference type="GO" id="GO:0070967">
    <property type="term" value="F:coenzyme F420 binding"/>
    <property type="evidence" value="ECO:0007669"/>
    <property type="project" value="TreeGrafter"/>
</dbReference>
<dbReference type="EMBL" id="JAMZDY010000001">
    <property type="protein sequence ID" value="MCP2369727.1"/>
    <property type="molecule type" value="Genomic_DNA"/>
</dbReference>
<evidence type="ECO:0000256" key="1">
    <source>
        <dbReference type="ARBA" id="ARBA00008710"/>
    </source>
</evidence>
<comment type="similarity">
    <text evidence="1">Belongs to the F420H(2)-dependent quinone reductase family.</text>
</comment>
<dbReference type="InterPro" id="IPR004378">
    <property type="entry name" value="F420H2_quin_Rdtase"/>
</dbReference>
<reference evidence="3" key="1">
    <citation type="submission" date="2022-06" db="EMBL/GenBank/DDBJ databases">
        <title>Sequencing the genomes of 1000 actinobacteria strains.</title>
        <authorList>
            <person name="Klenk H.-P."/>
        </authorList>
    </citation>
    <scope>NUCLEOTIDE SEQUENCE</scope>
    <source>
        <strain evidence="3">DSM 22016</strain>
    </source>
</reference>
<comment type="catalytic activity">
    <reaction evidence="2">
        <text>oxidized coenzyme F420-(gamma-L-Glu)(n) + a quinol + H(+) = reduced coenzyme F420-(gamma-L-Glu)(n) + a quinone</text>
        <dbReference type="Rhea" id="RHEA:39663"/>
        <dbReference type="Rhea" id="RHEA-COMP:12939"/>
        <dbReference type="Rhea" id="RHEA-COMP:14378"/>
        <dbReference type="ChEBI" id="CHEBI:15378"/>
        <dbReference type="ChEBI" id="CHEBI:24646"/>
        <dbReference type="ChEBI" id="CHEBI:132124"/>
        <dbReference type="ChEBI" id="CHEBI:133980"/>
        <dbReference type="ChEBI" id="CHEBI:139511"/>
    </reaction>
</comment>
<evidence type="ECO:0000313" key="4">
    <source>
        <dbReference type="Proteomes" id="UP001139722"/>
    </source>
</evidence>
<gene>
    <name evidence="3" type="ORF">BJ978_000403</name>
</gene>
<evidence type="ECO:0000256" key="2">
    <source>
        <dbReference type="ARBA" id="ARBA00049106"/>
    </source>
</evidence>
<keyword evidence="4" id="KW-1185">Reference proteome</keyword>
<sequence length="142" mass="15841">MTETDDEVVAAFRAGRTPPGMHADRLLLLTTTGRRSGDRHTSPLMRLPLPDADHVVASANASPRHPQWFRNLQVDPLVHVEVLGEEYDAVAQVLTHDEHDSAWDWILQFAPFFAEHQAGVDRTIPVVRLDRARPGEPAQGAR</sequence>